<dbReference type="GO" id="GO:0003677">
    <property type="term" value="F:DNA binding"/>
    <property type="evidence" value="ECO:0007669"/>
    <property type="project" value="InterPro"/>
</dbReference>
<feature type="domain" description="Helicase ATP-binding" evidence="2">
    <location>
        <begin position="322"/>
        <end position="493"/>
    </location>
</feature>
<dbReference type="STRING" id="272621.LBA0475"/>
<dbReference type="HOGENOM" id="CLU_005929_0_0_9"/>
<keyword evidence="3" id="KW-0255">Endonuclease</keyword>
<dbReference type="OrthoDB" id="9813673at2"/>
<keyword evidence="3" id="KW-0540">Nuclease</keyword>
<dbReference type="PANTHER" id="PTHR47396">
    <property type="entry name" value="TYPE I RESTRICTION ENZYME ECOKI R PROTEIN"/>
    <property type="match status" value="1"/>
</dbReference>
<dbReference type="GO" id="GO:0009007">
    <property type="term" value="F:site-specific DNA-methyltransferase (adenine-specific) activity"/>
    <property type="evidence" value="ECO:0007669"/>
    <property type="project" value="UniProtKB-EC"/>
</dbReference>
<name>Q5FLR4_LACAC</name>
<feature type="region of interest" description="Disordered" evidence="1">
    <location>
        <begin position="832"/>
        <end position="861"/>
    </location>
</feature>
<dbReference type="eggNOG" id="COG1061">
    <property type="taxonomic scope" value="Bacteria"/>
</dbReference>
<dbReference type="Pfam" id="PF07669">
    <property type="entry name" value="Eco57I"/>
    <property type="match status" value="1"/>
</dbReference>
<dbReference type="GO" id="GO:0005524">
    <property type="term" value="F:ATP binding"/>
    <property type="evidence" value="ECO:0007669"/>
    <property type="project" value="InterPro"/>
</dbReference>
<dbReference type="GO" id="GO:0006304">
    <property type="term" value="P:DNA modification"/>
    <property type="evidence" value="ECO:0007669"/>
    <property type="project" value="InterPro"/>
</dbReference>
<dbReference type="SMART" id="SM00487">
    <property type="entry name" value="DEXDc"/>
    <property type="match status" value="1"/>
</dbReference>
<dbReference type="GO" id="GO:0005829">
    <property type="term" value="C:cytosol"/>
    <property type="evidence" value="ECO:0007669"/>
    <property type="project" value="TreeGrafter"/>
</dbReference>
<dbReference type="GO" id="GO:0016787">
    <property type="term" value="F:hydrolase activity"/>
    <property type="evidence" value="ECO:0007669"/>
    <property type="project" value="InterPro"/>
</dbReference>
<proteinExistence type="predicted"/>
<evidence type="ECO:0000259" key="2">
    <source>
        <dbReference type="PROSITE" id="PS51192"/>
    </source>
</evidence>
<keyword evidence="3" id="KW-0378">Hydrolase</keyword>
<gene>
    <name evidence="3" type="ordered locus">LBA0475</name>
</gene>
<dbReference type="REBASE" id="10803">
    <property type="entry name" value="LacNCFMORF475P"/>
</dbReference>
<dbReference type="InterPro" id="IPR011639">
    <property type="entry name" value="MethylTrfase_TaqI-like_dom"/>
</dbReference>
<dbReference type="InterPro" id="IPR050742">
    <property type="entry name" value="Helicase_Restrict-Modif_Enz"/>
</dbReference>
<accession>Q5FLR4</accession>
<dbReference type="InterPro" id="IPR014001">
    <property type="entry name" value="Helicase_ATP-bd"/>
</dbReference>
<dbReference type="InterPro" id="IPR027417">
    <property type="entry name" value="P-loop_NTPase"/>
</dbReference>
<dbReference type="InterPro" id="IPR029063">
    <property type="entry name" value="SAM-dependent_MTases_sf"/>
</dbReference>
<evidence type="ECO:0000313" key="3">
    <source>
        <dbReference type="EMBL" id="AAV42360.1"/>
    </source>
</evidence>
<protein>
    <submittedName>
        <fullName evidence="3">Restriction endonuclease</fullName>
    </submittedName>
</protein>
<keyword evidence="4" id="KW-1185">Reference proteome</keyword>
<dbReference type="GO" id="GO:0032259">
    <property type="term" value="P:methylation"/>
    <property type="evidence" value="ECO:0007669"/>
    <property type="project" value="InterPro"/>
</dbReference>
<dbReference type="PROSITE" id="PS00092">
    <property type="entry name" value="N6_MTASE"/>
    <property type="match status" value="1"/>
</dbReference>
<dbReference type="Gene3D" id="3.40.50.300">
    <property type="entry name" value="P-loop containing nucleotide triphosphate hydrolases"/>
    <property type="match status" value="2"/>
</dbReference>
<sequence>MNLLDFIFRNIYMSMKSNFEFLNKNELTQQYFVRSNQAEQSYAIGIYPSVLIMVRTIAENIAKDVADQNFMDVEHSTFNDILNRLKTGAYIDKFAVDLFYAIKGPGNVAAHTLDGASKEEALNSLKNLYSLFVWFVGSYYDEKIDITAFTEPKKEDNLYQTTSYSSNAEKNLIYIQTADNSKGQFPAYIGSQKVGKTGVGDLAEDNSDNSLYLRDWATKRINQYMNTSGVPFKLEWAELAYRKSDGWWFSDHDVHRVLERSGIKHSDNLTGDEWFKTDLETTKRAIKAVKENKDSISITDKDKADNQIVLRPEQQAAVDKTKAGFKTSKKMLWNAKMRFGKTLTALKLIKEEKYQKVLIMTHRPVVNDGWFDDFNKIGMPDAGYIYGSKTKGYKSVKSLEKEDKSYIYFASIQDLAGSEIAGGKVSDKNRDLFGIDWDLVIVDEAHEGTQTELTQNVLDLVLKKNTKELDLSGTPFNILFDFDEDHVYTWDYTMEQEAKQNWYEEHPGVKNPYESLPKVSMFTFEMNKNFSDPRFNDINLGKPTFNFKEFFRTDKDGKFVYESDVNRFLDNISNPGKNNYPFSTRQFRRNLRHTLWIMPGIKEANALEDLLNQHPVFGKEYRILNVVRGDKSDELLGTDNDAEAENKQIAKADKEGLNTITLTVRKLTTGATIPEWTGVLFLSNISSAMQYLQAAFRAQTPYSSPEFGKKENCYIFDFAPDRALNIMAESTSLATGVGKIQTKEQRERMAKLMNFLPILGEANQGMKPFKVDTLLSHIKRAYAERAVRTGFDDDSIYSDQLLLIKEDDLEQFNNLKGIIGTTKKEKAPSKFDVNHQGLDEGEYDTAEKARKKKKRERTQAEQDAIDKVNELKKQRRTMISILRGISIRIPLMIYGMDIKFDEEVSINKFVNNIDDVSWKEFMPKGITKELFKQFIKYYDADVFIEAGKIIRQRVKDLDKVDPLDRVDKLAEIFATFRNPDKETVLTPWRVVNMHLGKTIGGLSFYDADFKSSYEDGKAVRRWIDTEYTNKVLNRDAHILEINAKTGLYPLYAATSIYWCEFQKMNEETAGKFNFEDEILLWQKILRENIFVVAKTPMAKEITIRTLTGYHSDWISDVSAVYVENIVEDSKASVSKEADKIEGMFGNMKFDVVIGNPPYQEPTNKKTVSGQQPVQNIFQYFQELADNMGVKYSSLIYPGKRWIHQSGKGLRKFGYDLINDPHLARLILFEDSNQVFSDVSIPDGISIVFKDYQKDTTSFDYDYISKDGSVFREISVKAPGKKLLIVDPRDMKIANQIDSFVFKNNLDYINNSSVLNRSLFKIESNFVENNPSLVRPLSKDSKIDHSTEIKLFTNDKSGKSGRAKWFITKRSVISSHQELIDEYQVVVSSANAGGQKRDNQIQIIDNNSAFGRSRVALKSFKTEKEASNFIKYANSYFIKFAFLLTDESLTSLGKEVPDLLDYSDDNKFVDYSNSIDNQLFKLFNFNANQINYVINRVNSVRR</sequence>
<dbReference type="EMBL" id="CP000033">
    <property type="protein sequence ID" value="AAV42360.1"/>
    <property type="molecule type" value="Genomic_DNA"/>
</dbReference>
<dbReference type="BioCyc" id="LACI272621:G1G49-500-MONOMER"/>
<reference evidence="3 4" key="1">
    <citation type="journal article" date="2005" name="Proc. Natl. Acad. Sci. U.S.A.">
        <title>Complete genome sequence of the probiotic lactic acid bacterium Lactobacillus acidophilus NCFM.</title>
        <authorList>
            <person name="Altermann E."/>
            <person name="Russell W.M."/>
            <person name="Azcarate-Peril M.A."/>
            <person name="Barrangou R."/>
            <person name="Buck B.L."/>
            <person name="McAuliffe O."/>
            <person name="Souther N."/>
            <person name="Dobson A."/>
            <person name="Duong T."/>
            <person name="Callanan M."/>
            <person name="Lick S."/>
            <person name="Hamrick A."/>
            <person name="Cano R."/>
            <person name="Klaenhammer T.R."/>
        </authorList>
    </citation>
    <scope>NUCLEOTIDE SEQUENCE [LARGE SCALE GENOMIC DNA]</scope>
    <source>
        <strain evidence="4">ATCC 700396 / NCK56 / N2 / NCFM</strain>
    </source>
</reference>
<dbReference type="Proteomes" id="UP000006381">
    <property type="component" value="Chromosome"/>
</dbReference>
<dbReference type="Pfam" id="PF04851">
    <property type="entry name" value="ResIII"/>
    <property type="match status" value="1"/>
</dbReference>
<dbReference type="SUPFAM" id="SSF52540">
    <property type="entry name" value="P-loop containing nucleoside triphosphate hydrolases"/>
    <property type="match status" value="1"/>
</dbReference>
<dbReference type="Gene3D" id="3.40.50.150">
    <property type="entry name" value="Vaccinia Virus protein VP39"/>
    <property type="match status" value="1"/>
</dbReference>
<dbReference type="PATRIC" id="fig|272621.13.peg.454"/>
<evidence type="ECO:0000256" key="1">
    <source>
        <dbReference type="SAM" id="MobiDB-lite"/>
    </source>
</evidence>
<dbReference type="PANTHER" id="PTHR47396:SF1">
    <property type="entry name" value="ATP-DEPENDENT HELICASE IRC3-RELATED"/>
    <property type="match status" value="1"/>
</dbReference>
<dbReference type="KEGG" id="lac:LBA0475"/>
<dbReference type="InterPro" id="IPR002052">
    <property type="entry name" value="DNA_methylase_N6_adenine_CS"/>
</dbReference>
<dbReference type="InterPro" id="IPR006935">
    <property type="entry name" value="Helicase/UvrB_N"/>
</dbReference>
<evidence type="ECO:0000313" key="4">
    <source>
        <dbReference type="Proteomes" id="UP000006381"/>
    </source>
</evidence>
<organism evidence="4">
    <name type="scientific">Lactobacillus acidophilus (strain ATCC 700396 / NCK56 / N2 / NCFM)</name>
    <dbReference type="NCBI Taxonomy" id="272621"/>
    <lineage>
        <taxon>Bacteria</taxon>
        <taxon>Bacillati</taxon>
        <taxon>Bacillota</taxon>
        <taxon>Bacilli</taxon>
        <taxon>Lactobacillales</taxon>
        <taxon>Lactobacillaceae</taxon>
        <taxon>Lactobacillus</taxon>
    </lineage>
</organism>
<dbReference type="PROSITE" id="PS51192">
    <property type="entry name" value="HELICASE_ATP_BIND_1"/>
    <property type="match status" value="1"/>
</dbReference>
<dbReference type="GO" id="GO:0004519">
    <property type="term" value="F:endonuclease activity"/>
    <property type="evidence" value="ECO:0007669"/>
    <property type="project" value="UniProtKB-KW"/>
</dbReference>